<accession>A0A835HE74</accession>
<keyword evidence="8" id="KW-1185">Reference proteome</keyword>
<evidence type="ECO:0000256" key="4">
    <source>
        <dbReference type="PROSITE-ProRule" id="PRU00175"/>
    </source>
</evidence>
<feature type="chain" id="PRO_5032373682" description="RING-type domain-containing protein" evidence="5">
    <location>
        <begin position="22"/>
        <end position="130"/>
    </location>
</feature>
<dbReference type="SMART" id="SM00184">
    <property type="entry name" value="RING"/>
    <property type="match status" value="1"/>
</dbReference>
<proteinExistence type="predicted"/>
<dbReference type="PROSITE" id="PS50089">
    <property type="entry name" value="ZF_RING_2"/>
    <property type="match status" value="1"/>
</dbReference>
<keyword evidence="5" id="KW-0732">Signal</keyword>
<evidence type="ECO:0000256" key="1">
    <source>
        <dbReference type="ARBA" id="ARBA00022723"/>
    </source>
</evidence>
<keyword evidence="1" id="KW-0479">Metal-binding</keyword>
<dbReference type="Gene3D" id="3.30.40.10">
    <property type="entry name" value="Zinc/RING finger domain, C3HC4 (zinc finger)"/>
    <property type="match status" value="1"/>
</dbReference>
<reference evidence="7 8" key="1">
    <citation type="submission" date="2020-10" db="EMBL/GenBank/DDBJ databases">
        <title>The Coptis chinensis genome and diversification of protoberbering-type alkaloids.</title>
        <authorList>
            <person name="Wang B."/>
            <person name="Shu S."/>
            <person name="Song C."/>
            <person name="Liu Y."/>
        </authorList>
    </citation>
    <scope>NUCLEOTIDE SEQUENCE [LARGE SCALE GENOMIC DNA]</scope>
    <source>
        <strain evidence="7">HL-2020</strain>
        <tissue evidence="7">Leaf</tissue>
    </source>
</reference>
<dbReference type="PANTHER" id="PTHR45931">
    <property type="entry name" value="SI:CH211-59O9.10"/>
    <property type="match status" value="1"/>
</dbReference>
<organism evidence="7 8">
    <name type="scientific">Coptis chinensis</name>
    <dbReference type="NCBI Taxonomy" id="261450"/>
    <lineage>
        <taxon>Eukaryota</taxon>
        <taxon>Viridiplantae</taxon>
        <taxon>Streptophyta</taxon>
        <taxon>Embryophyta</taxon>
        <taxon>Tracheophyta</taxon>
        <taxon>Spermatophyta</taxon>
        <taxon>Magnoliopsida</taxon>
        <taxon>Ranunculales</taxon>
        <taxon>Ranunculaceae</taxon>
        <taxon>Coptidoideae</taxon>
        <taxon>Coptis</taxon>
    </lineage>
</organism>
<evidence type="ECO:0000259" key="6">
    <source>
        <dbReference type="PROSITE" id="PS50089"/>
    </source>
</evidence>
<dbReference type="InterPro" id="IPR013083">
    <property type="entry name" value="Znf_RING/FYVE/PHD"/>
</dbReference>
<evidence type="ECO:0000256" key="2">
    <source>
        <dbReference type="ARBA" id="ARBA00022771"/>
    </source>
</evidence>
<feature type="domain" description="RING-type" evidence="6">
    <location>
        <begin position="58"/>
        <end position="100"/>
    </location>
</feature>
<name>A0A835HE74_9MAGN</name>
<dbReference type="GO" id="GO:0008270">
    <property type="term" value="F:zinc ion binding"/>
    <property type="evidence" value="ECO:0007669"/>
    <property type="project" value="UniProtKB-KW"/>
</dbReference>
<dbReference type="AlphaFoldDB" id="A0A835HE74"/>
<dbReference type="Pfam" id="PF13639">
    <property type="entry name" value="zf-RING_2"/>
    <property type="match status" value="1"/>
</dbReference>
<dbReference type="PANTHER" id="PTHR45931:SF3">
    <property type="entry name" value="RING ZINC FINGER-CONTAINING PROTEIN"/>
    <property type="match status" value="1"/>
</dbReference>
<dbReference type="SUPFAM" id="SSF57850">
    <property type="entry name" value="RING/U-box"/>
    <property type="match status" value="1"/>
</dbReference>
<evidence type="ECO:0000313" key="7">
    <source>
        <dbReference type="EMBL" id="KAF9596642.1"/>
    </source>
</evidence>
<feature type="signal peptide" evidence="5">
    <location>
        <begin position="1"/>
        <end position="21"/>
    </location>
</feature>
<evidence type="ECO:0000256" key="5">
    <source>
        <dbReference type="SAM" id="SignalP"/>
    </source>
</evidence>
<gene>
    <name evidence="7" type="ORF">IFM89_012765</name>
</gene>
<keyword evidence="3" id="KW-0862">Zinc</keyword>
<dbReference type="InterPro" id="IPR051834">
    <property type="entry name" value="RING_finger_E3_ligase"/>
</dbReference>
<comment type="caution">
    <text evidence="7">The sequence shown here is derived from an EMBL/GenBank/DDBJ whole genome shotgun (WGS) entry which is preliminary data.</text>
</comment>
<keyword evidence="2 4" id="KW-0863">Zinc-finger</keyword>
<dbReference type="EMBL" id="JADFTS010000007">
    <property type="protein sequence ID" value="KAF9596642.1"/>
    <property type="molecule type" value="Genomic_DNA"/>
</dbReference>
<protein>
    <recommendedName>
        <fullName evidence="6">RING-type domain-containing protein</fullName>
    </recommendedName>
</protein>
<dbReference type="GO" id="GO:0061630">
    <property type="term" value="F:ubiquitin protein ligase activity"/>
    <property type="evidence" value="ECO:0007669"/>
    <property type="project" value="TreeGrafter"/>
</dbReference>
<evidence type="ECO:0000313" key="8">
    <source>
        <dbReference type="Proteomes" id="UP000631114"/>
    </source>
</evidence>
<dbReference type="InterPro" id="IPR001841">
    <property type="entry name" value="Znf_RING"/>
</dbReference>
<dbReference type="GO" id="GO:0005634">
    <property type="term" value="C:nucleus"/>
    <property type="evidence" value="ECO:0007669"/>
    <property type="project" value="TreeGrafter"/>
</dbReference>
<sequence length="130" mass="14755">MVMKSLLAFFFHLINLRKISSQEVSYLVFESNFLKQQNEDAHISSAVGAATENGGEYCSVCLSGLKGGDEIRKLPCLHEFHKVCVDRWLDLCRRTCPLCRSSVEGESSRKKDVLTEEMVLWFSSFHVTGF</sequence>
<dbReference type="Proteomes" id="UP000631114">
    <property type="component" value="Unassembled WGS sequence"/>
</dbReference>
<evidence type="ECO:0000256" key="3">
    <source>
        <dbReference type="ARBA" id="ARBA00022833"/>
    </source>
</evidence>
<dbReference type="OrthoDB" id="8062037at2759"/>
<dbReference type="GO" id="GO:0006511">
    <property type="term" value="P:ubiquitin-dependent protein catabolic process"/>
    <property type="evidence" value="ECO:0007669"/>
    <property type="project" value="TreeGrafter"/>
</dbReference>